<dbReference type="InterPro" id="IPR001129">
    <property type="entry name" value="Membr-assoc_MAPEG"/>
</dbReference>
<reference evidence="6 7" key="1">
    <citation type="submission" date="2021-08" db="EMBL/GenBank/DDBJ databases">
        <title>Draft Genome Sequence of Phanerochaete sordida strain YK-624.</title>
        <authorList>
            <person name="Mori T."/>
            <person name="Dohra H."/>
            <person name="Suzuki T."/>
            <person name="Kawagishi H."/>
            <person name="Hirai H."/>
        </authorList>
    </citation>
    <scope>NUCLEOTIDE SEQUENCE [LARGE SCALE GENOMIC DNA]</scope>
    <source>
        <strain evidence="6 7">YK-624</strain>
    </source>
</reference>
<dbReference type="Gene3D" id="1.20.120.550">
    <property type="entry name" value="Membrane associated eicosanoid/glutathione metabolism-like domain"/>
    <property type="match status" value="1"/>
</dbReference>
<dbReference type="PANTHER" id="PTHR35371:SF1">
    <property type="entry name" value="BLR7753 PROTEIN"/>
    <property type="match status" value="1"/>
</dbReference>
<gene>
    <name evidence="6" type="ORF">PsYK624_014160</name>
</gene>
<evidence type="ECO:0000256" key="2">
    <source>
        <dbReference type="ARBA" id="ARBA00022692"/>
    </source>
</evidence>
<organism evidence="6 7">
    <name type="scientific">Phanerochaete sordida</name>
    <dbReference type="NCBI Taxonomy" id="48140"/>
    <lineage>
        <taxon>Eukaryota</taxon>
        <taxon>Fungi</taxon>
        <taxon>Dikarya</taxon>
        <taxon>Basidiomycota</taxon>
        <taxon>Agaricomycotina</taxon>
        <taxon>Agaricomycetes</taxon>
        <taxon>Polyporales</taxon>
        <taxon>Phanerochaetaceae</taxon>
        <taxon>Phanerochaete</taxon>
    </lineage>
</organism>
<keyword evidence="4 5" id="KW-0472">Membrane</keyword>
<evidence type="ECO:0000256" key="5">
    <source>
        <dbReference type="SAM" id="Phobius"/>
    </source>
</evidence>
<dbReference type="EMBL" id="BPQB01000002">
    <property type="protein sequence ID" value="GJE85337.1"/>
    <property type="molecule type" value="Genomic_DNA"/>
</dbReference>
<dbReference type="Proteomes" id="UP000703269">
    <property type="component" value="Unassembled WGS sequence"/>
</dbReference>
<dbReference type="GO" id="GO:0016020">
    <property type="term" value="C:membrane"/>
    <property type="evidence" value="ECO:0007669"/>
    <property type="project" value="UniProtKB-SubCell"/>
</dbReference>
<dbReference type="AlphaFoldDB" id="A0A9P3FZF4"/>
<comment type="caution">
    <text evidence="6">The sequence shown here is derived from an EMBL/GenBank/DDBJ whole genome shotgun (WGS) entry which is preliminary data.</text>
</comment>
<evidence type="ECO:0000256" key="1">
    <source>
        <dbReference type="ARBA" id="ARBA00004370"/>
    </source>
</evidence>
<dbReference type="OrthoDB" id="2794195at2759"/>
<evidence type="ECO:0000313" key="7">
    <source>
        <dbReference type="Proteomes" id="UP000703269"/>
    </source>
</evidence>
<dbReference type="PANTHER" id="PTHR35371">
    <property type="entry name" value="INNER MEMBRANE PROTEIN"/>
    <property type="match status" value="1"/>
</dbReference>
<protein>
    <submittedName>
        <fullName evidence="6">MAPEG family protein</fullName>
    </submittedName>
</protein>
<comment type="subcellular location">
    <subcellularLocation>
        <location evidence="1">Membrane</location>
    </subcellularLocation>
</comment>
<evidence type="ECO:0000256" key="3">
    <source>
        <dbReference type="ARBA" id="ARBA00022989"/>
    </source>
</evidence>
<keyword evidence="2 5" id="KW-0812">Transmembrane</keyword>
<dbReference type="Pfam" id="PF01124">
    <property type="entry name" value="MAPEG"/>
    <property type="match status" value="1"/>
</dbReference>
<evidence type="ECO:0000256" key="4">
    <source>
        <dbReference type="ARBA" id="ARBA00023136"/>
    </source>
</evidence>
<keyword evidence="3 5" id="KW-1133">Transmembrane helix</keyword>
<proteinExistence type="predicted"/>
<dbReference type="InterPro" id="IPR023352">
    <property type="entry name" value="MAPEG-like_dom_sf"/>
</dbReference>
<sequence length="156" mass="17433">MNLSLDTPGLALYSIPAVWATAFYPNVARWLVMKNMRGYTNVTPRENMGLLKDSQQLDESTRSRLLRMAGAHQNGMENLPIWFAAVLSGYVAGVPHDTMNRLAGGYLALRLVFNYVYFNHTTETQSHLRTFVYFAGLSLPLTLLIKSANKLSASAF</sequence>
<accession>A0A9P3FZF4</accession>
<dbReference type="SUPFAM" id="SSF161084">
    <property type="entry name" value="MAPEG domain-like"/>
    <property type="match status" value="1"/>
</dbReference>
<name>A0A9P3FZF4_9APHY</name>
<feature type="transmembrane region" description="Helical" evidence="5">
    <location>
        <begin position="12"/>
        <end position="32"/>
    </location>
</feature>
<keyword evidence="7" id="KW-1185">Reference proteome</keyword>
<evidence type="ECO:0000313" key="6">
    <source>
        <dbReference type="EMBL" id="GJE85337.1"/>
    </source>
</evidence>